<reference evidence="1 2" key="1">
    <citation type="submission" date="2023-07" db="EMBL/GenBank/DDBJ databases">
        <title>Sequencing the genomes of 1000 actinobacteria strains.</title>
        <authorList>
            <person name="Klenk H.-P."/>
        </authorList>
    </citation>
    <scope>NUCLEOTIDE SEQUENCE [LARGE SCALE GENOMIC DNA]</scope>
    <source>
        <strain evidence="1 2">DSM 44711</strain>
    </source>
</reference>
<dbReference type="RefSeq" id="WP_310411411.1">
    <property type="nucleotide sequence ID" value="NZ_JAVDYC010000001.1"/>
</dbReference>
<proteinExistence type="predicted"/>
<keyword evidence="2" id="KW-1185">Reference proteome</keyword>
<name>A0AAE4CRU8_9ACTN</name>
<dbReference type="EMBL" id="JAVDYC010000001">
    <property type="protein sequence ID" value="MDR7321897.1"/>
    <property type="molecule type" value="Genomic_DNA"/>
</dbReference>
<evidence type="ECO:0000313" key="2">
    <source>
        <dbReference type="Proteomes" id="UP001183629"/>
    </source>
</evidence>
<accession>A0AAE4CRU8</accession>
<organism evidence="1 2">
    <name type="scientific">Catenuloplanes niger</name>
    <dbReference type="NCBI Taxonomy" id="587534"/>
    <lineage>
        <taxon>Bacteria</taxon>
        <taxon>Bacillati</taxon>
        <taxon>Actinomycetota</taxon>
        <taxon>Actinomycetes</taxon>
        <taxon>Micromonosporales</taxon>
        <taxon>Micromonosporaceae</taxon>
        <taxon>Catenuloplanes</taxon>
    </lineage>
</organism>
<comment type="caution">
    <text evidence="1">The sequence shown here is derived from an EMBL/GenBank/DDBJ whole genome shotgun (WGS) entry which is preliminary data.</text>
</comment>
<protein>
    <submittedName>
        <fullName evidence="1">Uncharacterized protein</fullName>
    </submittedName>
</protein>
<gene>
    <name evidence="1" type="ORF">J2S44_002147</name>
</gene>
<evidence type="ECO:0000313" key="1">
    <source>
        <dbReference type="EMBL" id="MDR7321897.1"/>
    </source>
</evidence>
<sequence>MPVLLDALRPILAGRWSDAGNAAIHHLGRIAAPAARPALEKILARPVRLIGPHTGDAGYAHRIGSGPGRALADEALVTDAVVARDAILSRV</sequence>
<dbReference type="AlphaFoldDB" id="A0AAE4CRU8"/>
<dbReference type="Proteomes" id="UP001183629">
    <property type="component" value="Unassembled WGS sequence"/>
</dbReference>